<organism evidence="1 2">
    <name type="scientific">Photorhabdus khanii NC19</name>
    <dbReference type="NCBI Taxonomy" id="1004151"/>
    <lineage>
        <taxon>Bacteria</taxon>
        <taxon>Pseudomonadati</taxon>
        <taxon>Pseudomonadota</taxon>
        <taxon>Gammaproteobacteria</taxon>
        <taxon>Enterobacterales</taxon>
        <taxon>Morganellaceae</taxon>
        <taxon>Photorhabdus</taxon>
    </lineage>
</organism>
<reference evidence="1 2" key="1">
    <citation type="submission" date="2013-11" db="EMBL/GenBank/DDBJ databases">
        <title>Elucidation of the Photorhabdus temperata genome and generation of transposon mutant library to identify motility mutants.</title>
        <authorList>
            <person name="Hurst S.G.IV."/>
            <person name="Micheals B."/>
            <person name="Abebe-Akele F."/>
            <person name="Rowedder H."/>
            <person name="Bullock H."/>
            <person name="Jackobeck R."/>
            <person name="Janicki E."/>
            <person name="Tisa L.S."/>
        </authorList>
    </citation>
    <scope>NUCLEOTIDE SEQUENCE [LARGE SCALE GENOMIC DNA]</scope>
    <source>
        <strain evidence="1 2">NC19</strain>
    </source>
</reference>
<protein>
    <submittedName>
        <fullName evidence="1">Uncharacterized protein</fullName>
    </submittedName>
</protein>
<comment type="caution">
    <text evidence="1">The sequence shown here is derived from an EMBL/GenBank/DDBJ whole genome shotgun (WGS) entry which is preliminary data.</text>
</comment>
<dbReference type="EMBL" id="AYSJ01000014">
    <property type="protein sequence ID" value="ETS30342.1"/>
    <property type="molecule type" value="Genomic_DNA"/>
</dbReference>
<dbReference type="AlphaFoldDB" id="W3V3C6"/>
<evidence type="ECO:0000313" key="1">
    <source>
        <dbReference type="EMBL" id="ETS30342.1"/>
    </source>
</evidence>
<keyword evidence="2" id="KW-1185">Reference proteome</keyword>
<dbReference type="Proteomes" id="UP000018957">
    <property type="component" value="Unassembled WGS sequence"/>
</dbReference>
<accession>W3V3C6</accession>
<gene>
    <name evidence="1" type="ORF">PTE_03683</name>
</gene>
<evidence type="ECO:0000313" key="2">
    <source>
        <dbReference type="Proteomes" id="UP000018957"/>
    </source>
</evidence>
<name>W3V3C6_9GAMM</name>
<dbReference type="PATRIC" id="fig|1004151.3.peg.3573"/>
<sequence length="76" mass="9038">MLSVVKKTVLAHSFMTAMYQNEFKQILIMWILFTRTKKSIITFSYNLNRYVNASPSLEKIEKVVYTPFHFQPEQNC</sequence>
<proteinExistence type="predicted"/>